<dbReference type="Gene3D" id="1.10.1040.10">
    <property type="entry name" value="N-(1-d-carboxylethyl)-l-norvaline Dehydrogenase, domain 2"/>
    <property type="match status" value="1"/>
</dbReference>
<feature type="domain" description="6-phosphogluconate dehydrogenase NADP-binding" evidence="3">
    <location>
        <begin position="4"/>
        <end position="160"/>
    </location>
</feature>
<protein>
    <recommendedName>
        <fullName evidence="6">2-hydroxy-3-oxopropionate reductase</fullName>
    </recommendedName>
</protein>
<dbReference type="InterPro" id="IPR006115">
    <property type="entry name" value="6PGDH_NADP-bd"/>
</dbReference>
<dbReference type="Pfam" id="PF14833">
    <property type="entry name" value="NAD_binding_11"/>
    <property type="match status" value="1"/>
</dbReference>
<dbReference type="PANTHER" id="PTHR43060:SF3">
    <property type="entry name" value="2-HYDROXY-3-OXOPROPIONATE REDUCTASE"/>
    <property type="match status" value="1"/>
</dbReference>
<sequence>MAEKIAFVGLGIMGKPMAKNLLKAGYELSVYDLFPDPVKELEKEGAKGCKTGSEASSNASITITMVQDGPQAESAICGDGGVLEGASKGHLVIDMSSIAPGVSERIGKKCNEKGVSFLDAPVSGGEPFAISGDLAIMVGGSADDFEQAKPLFNVLGKTSILCGKHGAGQITKLANQICVGANIHALAEALTLAAKAGVNPETVYKAIQGGLAGSNVINAKAPMMVDRNFNPGFRIELHYKDINNAMEAARDLDVPLQVTANLQQVLT</sequence>
<dbReference type="GO" id="GO:0016491">
    <property type="term" value="F:oxidoreductase activity"/>
    <property type="evidence" value="ECO:0007669"/>
    <property type="project" value="UniProtKB-KW"/>
</dbReference>
<dbReference type="InterPro" id="IPR015815">
    <property type="entry name" value="HIBADH-related"/>
</dbReference>
<feature type="non-terminal residue" evidence="5">
    <location>
        <position position="267"/>
    </location>
</feature>
<dbReference type="GO" id="GO:0051287">
    <property type="term" value="F:NAD binding"/>
    <property type="evidence" value="ECO:0007669"/>
    <property type="project" value="InterPro"/>
</dbReference>
<evidence type="ECO:0008006" key="6">
    <source>
        <dbReference type="Google" id="ProtNLM"/>
    </source>
</evidence>
<dbReference type="EMBL" id="UINC01056477">
    <property type="protein sequence ID" value="SVB76555.1"/>
    <property type="molecule type" value="Genomic_DNA"/>
</dbReference>
<feature type="domain" description="3-hydroxyisobutyrate dehydrogenase-like NAD-binding" evidence="4">
    <location>
        <begin position="166"/>
        <end position="266"/>
    </location>
</feature>
<dbReference type="InterPro" id="IPR036291">
    <property type="entry name" value="NAD(P)-bd_dom_sf"/>
</dbReference>
<name>A0A382GP37_9ZZZZ</name>
<reference evidence="5" key="1">
    <citation type="submission" date="2018-05" db="EMBL/GenBank/DDBJ databases">
        <authorList>
            <person name="Lanie J.A."/>
            <person name="Ng W.-L."/>
            <person name="Kazmierczak K.M."/>
            <person name="Andrzejewski T.M."/>
            <person name="Davidsen T.M."/>
            <person name="Wayne K.J."/>
            <person name="Tettelin H."/>
            <person name="Glass J.I."/>
            <person name="Rusch D."/>
            <person name="Podicherti R."/>
            <person name="Tsui H.-C.T."/>
            <person name="Winkler M.E."/>
        </authorList>
    </citation>
    <scope>NUCLEOTIDE SEQUENCE</scope>
</reference>
<evidence type="ECO:0000256" key="1">
    <source>
        <dbReference type="ARBA" id="ARBA00023002"/>
    </source>
</evidence>
<evidence type="ECO:0000313" key="5">
    <source>
        <dbReference type="EMBL" id="SVB76555.1"/>
    </source>
</evidence>
<dbReference type="InterPro" id="IPR029154">
    <property type="entry name" value="HIBADH-like_NADP-bd"/>
</dbReference>
<dbReference type="Gene3D" id="3.40.50.720">
    <property type="entry name" value="NAD(P)-binding Rossmann-like Domain"/>
    <property type="match status" value="1"/>
</dbReference>
<evidence type="ECO:0000259" key="4">
    <source>
        <dbReference type="Pfam" id="PF14833"/>
    </source>
</evidence>
<dbReference type="GO" id="GO:0050661">
    <property type="term" value="F:NADP binding"/>
    <property type="evidence" value="ECO:0007669"/>
    <property type="project" value="InterPro"/>
</dbReference>
<dbReference type="PROSITE" id="PS00895">
    <property type="entry name" value="3_HYDROXYISOBUT_DH"/>
    <property type="match status" value="1"/>
</dbReference>
<gene>
    <name evidence="5" type="ORF">METZ01_LOCUS229409</name>
</gene>
<dbReference type="SUPFAM" id="SSF48179">
    <property type="entry name" value="6-phosphogluconate dehydrogenase C-terminal domain-like"/>
    <property type="match status" value="1"/>
</dbReference>
<accession>A0A382GP37</accession>
<evidence type="ECO:0000256" key="2">
    <source>
        <dbReference type="ARBA" id="ARBA00023027"/>
    </source>
</evidence>
<proteinExistence type="predicted"/>
<dbReference type="AlphaFoldDB" id="A0A382GP37"/>
<dbReference type="PANTHER" id="PTHR43060">
    <property type="entry name" value="3-HYDROXYISOBUTYRATE DEHYDROGENASE-LIKE 1, MITOCHONDRIAL-RELATED"/>
    <property type="match status" value="1"/>
</dbReference>
<dbReference type="InterPro" id="IPR008927">
    <property type="entry name" value="6-PGluconate_DH-like_C_sf"/>
</dbReference>
<keyword evidence="1" id="KW-0560">Oxidoreductase</keyword>
<dbReference type="InterPro" id="IPR002204">
    <property type="entry name" value="3-OH-isobutyrate_DH-rel_CS"/>
</dbReference>
<dbReference type="SUPFAM" id="SSF51735">
    <property type="entry name" value="NAD(P)-binding Rossmann-fold domains"/>
    <property type="match status" value="1"/>
</dbReference>
<keyword evidence="2" id="KW-0520">NAD</keyword>
<dbReference type="PIRSF" id="PIRSF000103">
    <property type="entry name" value="HIBADH"/>
    <property type="match status" value="1"/>
</dbReference>
<dbReference type="Pfam" id="PF03446">
    <property type="entry name" value="NAD_binding_2"/>
    <property type="match status" value="1"/>
</dbReference>
<evidence type="ECO:0000259" key="3">
    <source>
        <dbReference type="Pfam" id="PF03446"/>
    </source>
</evidence>
<dbReference type="InterPro" id="IPR013328">
    <property type="entry name" value="6PGD_dom2"/>
</dbReference>
<organism evidence="5">
    <name type="scientific">marine metagenome</name>
    <dbReference type="NCBI Taxonomy" id="408172"/>
    <lineage>
        <taxon>unclassified sequences</taxon>
        <taxon>metagenomes</taxon>
        <taxon>ecological metagenomes</taxon>
    </lineage>
</organism>